<protein>
    <recommendedName>
        <fullName evidence="12">C2H2-type domain-containing protein</fullName>
    </recommendedName>
</protein>
<comment type="subcellular location">
    <subcellularLocation>
        <location evidence="1">Nucleus</location>
    </subcellularLocation>
</comment>
<keyword evidence="4 10" id="KW-0863">Zinc-finger</keyword>
<feature type="compositionally biased region" description="Basic and acidic residues" evidence="11">
    <location>
        <begin position="500"/>
        <end position="511"/>
    </location>
</feature>
<feature type="compositionally biased region" description="Low complexity" evidence="11">
    <location>
        <begin position="915"/>
        <end position="933"/>
    </location>
</feature>
<dbReference type="GO" id="GO:0008270">
    <property type="term" value="F:zinc ion binding"/>
    <property type="evidence" value="ECO:0007669"/>
    <property type="project" value="UniProtKB-KW"/>
</dbReference>
<feature type="region of interest" description="Disordered" evidence="11">
    <location>
        <begin position="1030"/>
        <end position="1082"/>
    </location>
</feature>
<dbReference type="SMART" id="SM00355">
    <property type="entry name" value="ZnF_C2H2"/>
    <property type="match status" value="4"/>
</dbReference>
<feature type="compositionally biased region" description="Polar residues" evidence="11">
    <location>
        <begin position="604"/>
        <end position="618"/>
    </location>
</feature>
<evidence type="ECO:0000256" key="4">
    <source>
        <dbReference type="ARBA" id="ARBA00022771"/>
    </source>
</evidence>
<feature type="compositionally biased region" description="Basic and acidic residues" evidence="11">
    <location>
        <begin position="905"/>
        <end position="914"/>
    </location>
</feature>
<dbReference type="AlphaFoldDB" id="A0A9D4DS65"/>
<keyword evidence="2" id="KW-0479">Metal-binding</keyword>
<proteinExistence type="predicted"/>
<feature type="domain" description="C2H2-type" evidence="12">
    <location>
        <begin position="813"/>
        <end position="840"/>
    </location>
</feature>
<feature type="region of interest" description="Disordered" evidence="11">
    <location>
        <begin position="895"/>
        <end position="933"/>
    </location>
</feature>
<dbReference type="GO" id="GO:0006357">
    <property type="term" value="P:regulation of transcription by RNA polymerase II"/>
    <property type="evidence" value="ECO:0007669"/>
    <property type="project" value="TreeGrafter"/>
</dbReference>
<reference evidence="13" key="2">
    <citation type="submission" date="2020-11" db="EMBL/GenBank/DDBJ databases">
        <authorList>
            <person name="McCartney M.A."/>
            <person name="Auch B."/>
            <person name="Kono T."/>
            <person name="Mallez S."/>
            <person name="Becker A."/>
            <person name="Gohl D.M."/>
            <person name="Silverstein K.A.T."/>
            <person name="Koren S."/>
            <person name="Bechman K.B."/>
            <person name="Herman A."/>
            <person name="Abrahante J.E."/>
            <person name="Garbe J."/>
        </authorList>
    </citation>
    <scope>NUCLEOTIDE SEQUENCE</scope>
    <source>
        <strain evidence="13">Duluth1</strain>
        <tissue evidence="13">Whole animal</tissue>
    </source>
</reference>
<sequence>MRRLDDDPSKNVGVTPEIIKGSGFNVPQSMMGASGQATGPDMESASVSISVSLSCSQENLNVPHDSSPETVIRSREIYGGGNMLNVGPKFIPSARSFESALGDDSGRQSQGQVDARQFFGSAAQSFESTLPRYKSYEHNLDTSGGRLLEPVVPEKSDRSLKKSKLQNYESGSCSNVLEIPINYDTRRRHSFGGNEERLEAAIFTMRHSNSGEEPRRKQVLRKQIAIDVEEPLRSDSPGKVSPFSVTVSSAEEKRVISQYNIDSRVHQLQDQRHITVIRTTPFCFENSSKGDQKTLDQRKESPAAKDNRYQRPSPERAMHFKPIISIISNESGISPQFGSQYLVPIRDFSIGRGFSSGSEDSPGPSSREPSPFRKEALRAVSPYSKERYRLSTPTPVIKKPMKKEAWEMGYEFNKQSSSGSSDAGSSGGVSTYPEYFASIVITNETGETVNCKTEDFHERLEVPEGMHRRHVHPGNFKKHLHARYLDSLRSSWSSSSTDTSQEHLSQEKSDSFNRSSSDVFDSTETDGKEGYLRPILCVRGSSETCASDDNDVQMESVIKTSPRSSHIHEQQALDLSQKLSSDSQGLAHLDKTKHVISGPKISVDSPSKVHSSVRQGLSSHGLVARSHLGHHTHSDPDLLSPSPSVLQASSPSVYQRSTHLLPQLTTNPQSPLCSVPEGDRVFQFSFSSPFEGAHLHVQSDPEFGSPMSPGLLFTFPPRGTISNSTSDLNQMGVSTRAFYQNAAHHMHKSHQNHSMSFDSANILQIDQRRAMSETEAYLCRMCSQVFPSYDNLAKHMAKHLPTETVRTGDNKIHYCKVCNKSFSRSDMLTRHMRLHTGLKPYECSDCGQVFSRSDHLNTHKRTHTGEKPYRCPQCPYAACRRDMITRHLRTHIKRSAKRGKYLSVPEREAHEVRKSSLSSTDTTSSLELSSRTYSSGDSFDLEVGSGSISNIRSKSLVSTDSSEMEFSTSRTKLWSSPSAESGVFEQEFYPKVKSQTITQSRSFESRFDGKKLLASHQFRQIRNVSSTSFESFESPDDVLSHTDSIAEEAGESSLGDDTSNLPIEPESLEKCSLVEKTGDSAC</sequence>
<dbReference type="PROSITE" id="PS00028">
    <property type="entry name" value="ZINC_FINGER_C2H2_1"/>
    <property type="match status" value="3"/>
</dbReference>
<reference evidence="13" key="1">
    <citation type="journal article" date="2019" name="bioRxiv">
        <title>The Genome of the Zebra Mussel, Dreissena polymorpha: A Resource for Invasive Species Research.</title>
        <authorList>
            <person name="McCartney M.A."/>
            <person name="Auch B."/>
            <person name="Kono T."/>
            <person name="Mallez S."/>
            <person name="Zhang Y."/>
            <person name="Obille A."/>
            <person name="Becker A."/>
            <person name="Abrahante J.E."/>
            <person name="Garbe J."/>
            <person name="Badalamenti J.P."/>
            <person name="Herman A."/>
            <person name="Mangelson H."/>
            <person name="Liachko I."/>
            <person name="Sullivan S."/>
            <person name="Sone E.D."/>
            <person name="Koren S."/>
            <person name="Silverstein K.A.T."/>
            <person name="Beckman K.B."/>
            <person name="Gohl D.M."/>
        </authorList>
    </citation>
    <scope>NUCLEOTIDE SEQUENCE</scope>
    <source>
        <strain evidence="13">Duluth1</strain>
        <tissue evidence="13">Whole animal</tissue>
    </source>
</reference>
<dbReference type="Pfam" id="PF13912">
    <property type="entry name" value="zf-C2H2_6"/>
    <property type="match status" value="1"/>
</dbReference>
<dbReference type="InterPro" id="IPR013087">
    <property type="entry name" value="Znf_C2H2_type"/>
</dbReference>
<evidence type="ECO:0000256" key="9">
    <source>
        <dbReference type="ARBA" id="ARBA00023242"/>
    </source>
</evidence>
<dbReference type="PROSITE" id="PS50157">
    <property type="entry name" value="ZINC_FINGER_C2H2_2"/>
    <property type="match status" value="4"/>
</dbReference>
<feature type="region of interest" description="Disordered" evidence="11">
    <location>
        <begin position="1"/>
        <end position="45"/>
    </location>
</feature>
<feature type="region of interest" description="Disordered" evidence="11">
    <location>
        <begin position="353"/>
        <end position="374"/>
    </location>
</feature>
<keyword evidence="6" id="KW-0805">Transcription regulation</keyword>
<dbReference type="GO" id="GO:0003700">
    <property type="term" value="F:DNA-binding transcription factor activity"/>
    <property type="evidence" value="ECO:0007669"/>
    <property type="project" value="TreeGrafter"/>
</dbReference>
<dbReference type="Pfam" id="PF00096">
    <property type="entry name" value="zf-C2H2"/>
    <property type="match status" value="2"/>
</dbReference>
<feature type="domain" description="C2H2-type" evidence="12">
    <location>
        <begin position="869"/>
        <end position="896"/>
    </location>
</feature>
<evidence type="ECO:0000256" key="8">
    <source>
        <dbReference type="ARBA" id="ARBA00023163"/>
    </source>
</evidence>
<feature type="compositionally biased region" description="Basic and acidic residues" evidence="11">
    <location>
        <begin position="288"/>
        <end position="317"/>
    </location>
</feature>
<dbReference type="Gene3D" id="3.30.160.60">
    <property type="entry name" value="Classic Zinc Finger"/>
    <property type="match status" value="3"/>
</dbReference>
<dbReference type="GO" id="GO:0000978">
    <property type="term" value="F:RNA polymerase II cis-regulatory region sequence-specific DNA binding"/>
    <property type="evidence" value="ECO:0007669"/>
    <property type="project" value="TreeGrafter"/>
</dbReference>
<dbReference type="OrthoDB" id="10018191at2759"/>
<keyword evidence="3" id="KW-0677">Repeat</keyword>
<evidence type="ECO:0000256" key="11">
    <source>
        <dbReference type="SAM" id="MobiDB-lite"/>
    </source>
</evidence>
<feature type="compositionally biased region" description="Polar residues" evidence="11">
    <location>
        <begin position="512"/>
        <end position="522"/>
    </location>
</feature>
<feature type="domain" description="C2H2-type" evidence="12">
    <location>
        <begin position="841"/>
        <end position="868"/>
    </location>
</feature>
<comment type="caution">
    <text evidence="13">The sequence shown here is derived from an EMBL/GenBank/DDBJ whole genome shotgun (WGS) entry which is preliminary data.</text>
</comment>
<evidence type="ECO:0000256" key="2">
    <source>
        <dbReference type="ARBA" id="ARBA00022723"/>
    </source>
</evidence>
<gene>
    <name evidence="13" type="ORF">DPMN_188302</name>
</gene>
<keyword evidence="9" id="KW-0539">Nucleus</keyword>
<evidence type="ECO:0000256" key="7">
    <source>
        <dbReference type="ARBA" id="ARBA00023125"/>
    </source>
</evidence>
<dbReference type="FunFam" id="3.30.160.60:FF:001498">
    <property type="entry name" value="Zinc finger protein 404"/>
    <property type="match status" value="2"/>
</dbReference>
<feature type="domain" description="C2H2-type" evidence="12">
    <location>
        <begin position="777"/>
        <end position="804"/>
    </location>
</feature>
<dbReference type="SUPFAM" id="SSF57667">
    <property type="entry name" value="beta-beta-alpha zinc fingers"/>
    <property type="match status" value="2"/>
</dbReference>
<evidence type="ECO:0000256" key="3">
    <source>
        <dbReference type="ARBA" id="ARBA00022737"/>
    </source>
</evidence>
<dbReference type="PANTHER" id="PTHR24404:SF114">
    <property type="entry name" value="KLUMPFUSS, ISOFORM B-RELATED"/>
    <property type="match status" value="1"/>
</dbReference>
<dbReference type="GO" id="GO:0005634">
    <property type="term" value="C:nucleus"/>
    <property type="evidence" value="ECO:0007669"/>
    <property type="project" value="UniProtKB-SubCell"/>
</dbReference>
<dbReference type="FunFam" id="3.30.160.60:FF:000395">
    <property type="entry name" value="zinc finger protein 513"/>
    <property type="match status" value="1"/>
</dbReference>
<evidence type="ECO:0000313" key="14">
    <source>
        <dbReference type="Proteomes" id="UP000828390"/>
    </source>
</evidence>
<dbReference type="PANTHER" id="PTHR24404">
    <property type="entry name" value="ZINC FINGER PROTEIN"/>
    <property type="match status" value="1"/>
</dbReference>
<keyword evidence="5" id="KW-0862">Zinc</keyword>
<feature type="region of interest" description="Disordered" evidence="11">
    <location>
        <begin position="598"/>
        <end position="653"/>
    </location>
</feature>
<keyword evidence="8" id="KW-0804">Transcription</keyword>
<dbReference type="Proteomes" id="UP000828390">
    <property type="component" value="Unassembled WGS sequence"/>
</dbReference>
<feature type="compositionally biased region" description="Low complexity" evidence="11">
    <location>
        <begin position="355"/>
        <end position="369"/>
    </location>
</feature>
<evidence type="ECO:0000256" key="1">
    <source>
        <dbReference type="ARBA" id="ARBA00004123"/>
    </source>
</evidence>
<keyword evidence="7" id="KW-0238">DNA-binding</keyword>
<evidence type="ECO:0000256" key="6">
    <source>
        <dbReference type="ARBA" id="ARBA00023015"/>
    </source>
</evidence>
<feature type="compositionally biased region" description="Basic and acidic residues" evidence="11">
    <location>
        <begin position="1067"/>
        <end position="1082"/>
    </location>
</feature>
<dbReference type="InterPro" id="IPR050589">
    <property type="entry name" value="Ikaros_C2H2-ZF"/>
</dbReference>
<accession>A0A9D4DS65</accession>
<dbReference type="EMBL" id="JAIWYP010000010">
    <property type="protein sequence ID" value="KAH3753660.1"/>
    <property type="molecule type" value="Genomic_DNA"/>
</dbReference>
<evidence type="ECO:0000259" key="12">
    <source>
        <dbReference type="PROSITE" id="PS50157"/>
    </source>
</evidence>
<name>A0A9D4DS65_DREPO</name>
<evidence type="ECO:0000256" key="5">
    <source>
        <dbReference type="ARBA" id="ARBA00022833"/>
    </source>
</evidence>
<dbReference type="InterPro" id="IPR036236">
    <property type="entry name" value="Znf_C2H2_sf"/>
</dbReference>
<feature type="region of interest" description="Disordered" evidence="11">
    <location>
        <begin position="491"/>
        <end position="526"/>
    </location>
</feature>
<evidence type="ECO:0000313" key="13">
    <source>
        <dbReference type="EMBL" id="KAH3753660.1"/>
    </source>
</evidence>
<keyword evidence="14" id="KW-1185">Reference proteome</keyword>
<organism evidence="13 14">
    <name type="scientific">Dreissena polymorpha</name>
    <name type="common">Zebra mussel</name>
    <name type="synonym">Mytilus polymorpha</name>
    <dbReference type="NCBI Taxonomy" id="45954"/>
    <lineage>
        <taxon>Eukaryota</taxon>
        <taxon>Metazoa</taxon>
        <taxon>Spiralia</taxon>
        <taxon>Lophotrochozoa</taxon>
        <taxon>Mollusca</taxon>
        <taxon>Bivalvia</taxon>
        <taxon>Autobranchia</taxon>
        <taxon>Heteroconchia</taxon>
        <taxon>Euheterodonta</taxon>
        <taxon>Imparidentia</taxon>
        <taxon>Neoheterodontei</taxon>
        <taxon>Myida</taxon>
        <taxon>Dreissenoidea</taxon>
        <taxon>Dreissenidae</taxon>
        <taxon>Dreissena</taxon>
    </lineage>
</organism>
<evidence type="ECO:0000256" key="10">
    <source>
        <dbReference type="PROSITE-ProRule" id="PRU00042"/>
    </source>
</evidence>
<feature type="region of interest" description="Disordered" evidence="11">
    <location>
        <begin position="285"/>
        <end position="317"/>
    </location>
</feature>